<proteinExistence type="predicted"/>
<evidence type="ECO:0000256" key="3">
    <source>
        <dbReference type="ARBA" id="ARBA00022679"/>
    </source>
</evidence>
<dbReference type="Pfam" id="PF00069">
    <property type="entry name" value="Pkinase"/>
    <property type="match status" value="1"/>
</dbReference>
<evidence type="ECO:0000313" key="11">
    <source>
        <dbReference type="Proteomes" id="UP000323000"/>
    </source>
</evidence>
<dbReference type="AlphaFoldDB" id="A0A5C7IUW7"/>
<reference evidence="11" key="1">
    <citation type="journal article" date="2019" name="Gigascience">
        <title>De novo genome assembly of the endangered Acer yangbiense, a plant species with extremely small populations endemic to Yunnan Province, China.</title>
        <authorList>
            <person name="Yang J."/>
            <person name="Wariss H.M."/>
            <person name="Tao L."/>
            <person name="Zhang R."/>
            <person name="Yun Q."/>
            <person name="Hollingsworth P."/>
            <person name="Dao Z."/>
            <person name="Luo G."/>
            <person name="Guo H."/>
            <person name="Ma Y."/>
            <person name="Sun W."/>
        </authorList>
    </citation>
    <scope>NUCLEOTIDE SEQUENCE [LARGE SCALE GENOMIC DNA]</scope>
    <source>
        <strain evidence="11">cv. Malutang</strain>
    </source>
</reference>
<dbReference type="InterPro" id="IPR011009">
    <property type="entry name" value="Kinase-like_dom_sf"/>
</dbReference>
<dbReference type="PANTHER" id="PTHR24346:SF53">
    <property type="entry name" value="GEMINIVIRUS REP INTERACTING KINASE 1 ISOFORM 1"/>
    <property type="match status" value="1"/>
</dbReference>
<comment type="catalytic activity">
    <reaction evidence="7">
        <text>L-threonyl-[protein] + ATP = O-phospho-L-threonyl-[protein] + ADP + H(+)</text>
        <dbReference type="Rhea" id="RHEA:46608"/>
        <dbReference type="Rhea" id="RHEA-COMP:11060"/>
        <dbReference type="Rhea" id="RHEA-COMP:11605"/>
        <dbReference type="ChEBI" id="CHEBI:15378"/>
        <dbReference type="ChEBI" id="CHEBI:30013"/>
        <dbReference type="ChEBI" id="CHEBI:30616"/>
        <dbReference type="ChEBI" id="CHEBI:61977"/>
        <dbReference type="ChEBI" id="CHEBI:456216"/>
        <dbReference type="EC" id="2.7.11.1"/>
    </reaction>
</comment>
<evidence type="ECO:0000256" key="6">
    <source>
        <dbReference type="ARBA" id="ARBA00022840"/>
    </source>
</evidence>
<keyword evidence="5" id="KW-0418">Kinase</keyword>
<dbReference type="GO" id="GO:0004674">
    <property type="term" value="F:protein serine/threonine kinase activity"/>
    <property type="evidence" value="ECO:0007669"/>
    <property type="project" value="UniProtKB-KW"/>
</dbReference>
<organism evidence="10 11">
    <name type="scientific">Acer yangbiense</name>
    <dbReference type="NCBI Taxonomy" id="1000413"/>
    <lineage>
        <taxon>Eukaryota</taxon>
        <taxon>Viridiplantae</taxon>
        <taxon>Streptophyta</taxon>
        <taxon>Embryophyta</taxon>
        <taxon>Tracheophyta</taxon>
        <taxon>Spermatophyta</taxon>
        <taxon>Magnoliopsida</taxon>
        <taxon>eudicotyledons</taxon>
        <taxon>Gunneridae</taxon>
        <taxon>Pentapetalae</taxon>
        <taxon>rosids</taxon>
        <taxon>malvids</taxon>
        <taxon>Sapindales</taxon>
        <taxon>Sapindaceae</taxon>
        <taxon>Hippocastanoideae</taxon>
        <taxon>Acereae</taxon>
        <taxon>Acer</taxon>
    </lineage>
</organism>
<evidence type="ECO:0000256" key="7">
    <source>
        <dbReference type="ARBA" id="ARBA00047899"/>
    </source>
</evidence>
<dbReference type="FunFam" id="3.30.200.20:FF:000206">
    <property type="entry name" value="Serine/threonine-protein kinase Ssp1"/>
    <property type="match status" value="1"/>
</dbReference>
<dbReference type="FunFam" id="1.10.510.10:FF:000582">
    <property type="entry name" value="Serine/threonine-protein kinase GRIK1 isoform A"/>
    <property type="match status" value="1"/>
</dbReference>
<keyword evidence="3" id="KW-0808">Transferase</keyword>
<dbReference type="PROSITE" id="PS00108">
    <property type="entry name" value="PROTEIN_KINASE_ST"/>
    <property type="match status" value="1"/>
</dbReference>
<evidence type="ECO:0000259" key="9">
    <source>
        <dbReference type="PROSITE" id="PS50011"/>
    </source>
</evidence>
<dbReference type="CDD" id="cd14008">
    <property type="entry name" value="STKc_LKB1_CaMKK"/>
    <property type="match status" value="1"/>
</dbReference>
<keyword evidence="4" id="KW-0547">Nucleotide-binding</keyword>
<evidence type="ECO:0000256" key="1">
    <source>
        <dbReference type="ARBA" id="ARBA00012513"/>
    </source>
</evidence>
<dbReference type="InterPro" id="IPR008271">
    <property type="entry name" value="Ser/Thr_kinase_AS"/>
</dbReference>
<dbReference type="PANTHER" id="PTHR24346">
    <property type="entry name" value="MAP/MICROTUBULE AFFINITY-REGULATING KINASE"/>
    <property type="match status" value="1"/>
</dbReference>
<accession>A0A5C7IUW7</accession>
<dbReference type="GO" id="GO:0005524">
    <property type="term" value="F:ATP binding"/>
    <property type="evidence" value="ECO:0007669"/>
    <property type="project" value="UniProtKB-KW"/>
</dbReference>
<evidence type="ECO:0000256" key="2">
    <source>
        <dbReference type="ARBA" id="ARBA00022527"/>
    </source>
</evidence>
<keyword evidence="11" id="KW-1185">Reference proteome</keyword>
<evidence type="ECO:0000256" key="4">
    <source>
        <dbReference type="ARBA" id="ARBA00022741"/>
    </source>
</evidence>
<keyword evidence="6" id="KW-0067">ATP-binding</keyword>
<dbReference type="GO" id="GO:0035556">
    <property type="term" value="P:intracellular signal transduction"/>
    <property type="evidence" value="ECO:0007669"/>
    <property type="project" value="TreeGrafter"/>
</dbReference>
<protein>
    <recommendedName>
        <fullName evidence="1">non-specific serine/threonine protein kinase</fullName>
        <ecNumber evidence="1">2.7.11.1</ecNumber>
    </recommendedName>
</protein>
<gene>
    <name evidence="10" type="ORF">EZV62_001709</name>
</gene>
<evidence type="ECO:0000256" key="8">
    <source>
        <dbReference type="ARBA" id="ARBA00048679"/>
    </source>
</evidence>
<dbReference type="InterPro" id="IPR000719">
    <property type="entry name" value="Prot_kinase_dom"/>
</dbReference>
<dbReference type="SUPFAM" id="SSF56112">
    <property type="entry name" value="Protein kinase-like (PK-like)"/>
    <property type="match status" value="1"/>
</dbReference>
<dbReference type="OrthoDB" id="68483at2759"/>
<dbReference type="EC" id="2.7.11.1" evidence="1"/>
<sequence>MHPMLPIPTKSNIFSEDLESEERDSHKRVCSKGLFAGQTCKKVPLKETTSLILTKNSKGKKMINEYVKERKISRGSYGKVALYRNSKDGTPYAIKTVCKSRLRKVRVTQSESAMENVYREVSILKRLDHPNIVNLFEVIDDQNADHLYMVLEYVEGNPISNISQNDEKTARSYFKDIIAGLIYLHSHNIVHGDIKPANLLLTRNGRVKIGDFSFSQAFEDENDELRRCPGTLALTPPECYLDTVYHGKAVDTWAIGVTLYYIVVGCFPFLADNFPETYHQIVNSPLSLPEELDPELKDLLQGLLCKDPIQRIRLDVAAEHPWVTDERAVD</sequence>
<evidence type="ECO:0000313" key="10">
    <source>
        <dbReference type="EMBL" id="TXG73130.1"/>
    </source>
</evidence>
<dbReference type="SMART" id="SM00220">
    <property type="entry name" value="S_TKc"/>
    <property type="match status" value="1"/>
</dbReference>
<evidence type="ECO:0000256" key="5">
    <source>
        <dbReference type="ARBA" id="ARBA00022777"/>
    </source>
</evidence>
<dbReference type="Proteomes" id="UP000323000">
    <property type="component" value="Chromosome 1"/>
</dbReference>
<name>A0A5C7IUW7_9ROSI</name>
<dbReference type="Gene3D" id="1.10.510.10">
    <property type="entry name" value="Transferase(Phosphotransferase) domain 1"/>
    <property type="match status" value="1"/>
</dbReference>
<feature type="domain" description="Protein kinase" evidence="9">
    <location>
        <begin position="66"/>
        <end position="323"/>
    </location>
</feature>
<comment type="caution">
    <text evidence="10">The sequence shown here is derived from an EMBL/GenBank/DDBJ whole genome shotgun (WGS) entry which is preliminary data.</text>
</comment>
<dbReference type="EMBL" id="VAHF01000001">
    <property type="protein sequence ID" value="TXG73130.1"/>
    <property type="molecule type" value="Genomic_DNA"/>
</dbReference>
<keyword evidence="2" id="KW-0723">Serine/threonine-protein kinase</keyword>
<dbReference type="GO" id="GO:0005737">
    <property type="term" value="C:cytoplasm"/>
    <property type="evidence" value="ECO:0007669"/>
    <property type="project" value="TreeGrafter"/>
</dbReference>
<comment type="catalytic activity">
    <reaction evidence="8">
        <text>L-seryl-[protein] + ATP = O-phospho-L-seryl-[protein] + ADP + H(+)</text>
        <dbReference type="Rhea" id="RHEA:17989"/>
        <dbReference type="Rhea" id="RHEA-COMP:9863"/>
        <dbReference type="Rhea" id="RHEA-COMP:11604"/>
        <dbReference type="ChEBI" id="CHEBI:15378"/>
        <dbReference type="ChEBI" id="CHEBI:29999"/>
        <dbReference type="ChEBI" id="CHEBI:30616"/>
        <dbReference type="ChEBI" id="CHEBI:83421"/>
        <dbReference type="ChEBI" id="CHEBI:456216"/>
        <dbReference type="EC" id="2.7.11.1"/>
    </reaction>
</comment>
<dbReference type="PROSITE" id="PS50011">
    <property type="entry name" value="PROTEIN_KINASE_DOM"/>
    <property type="match status" value="1"/>
</dbReference>